<keyword evidence="3 6" id="KW-0812">Transmembrane</keyword>
<feature type="transmembrane region" description="Helical" evidence="6">
    <location>
        <begin position="261"/>
        <end position="278"/>
    </location>
</feature>
<dbReference type="SUPFAM" id="SSF103481">
    <property type="entry name" value="Multidrug resistance efflux transporter EmrE"/>
    <property type="match status" value="2"/>
</dbReference>
<feature type="transmembrane region" description="Helical" evidence="6">
    <location>
        <begin position="179"/>
        <end position="201"/>
    </location>
</feature>
<feature type="transmembrane region" description="Helical" evidence="6">
    <location>
        <begin position="72"/>
        <end position="89"/>
    </location>
</feature>
<feature type="transmembrane region" description="Helical" evidence="6">
    <location>
        <begin position="95"/>
        <end position="116"/>
    </location>
</feature>
<feature type="transmembrane region" description="Helical" evidence="6">
    <location>
        <begin position="37"/>
        <end position="60"/>
    </location>
</feature>
<keyword evidence="5 6" id="KW-0472">Membrane</keyword>
<evidence type="ECO:0000259" key="7">
    <source>
        <dbReference type="Pfam" id="PF00892"/>
    </source>
</evidence>
<dbReference type="InterPro" id="IPR000620">
    <property type="entry name" value="EamA_dom"/>
</dbReference>
<dbReference type="AlphaFoldDB" id="A0A5J6MRD9"/>
<evidence type="ECO:0000256" key="1">
    <source>
        <dbReference type="ARBA" id="ARBA00004141"/>
    </source>
</evidence>
<proteinExistence type="inferred from homology"/>
<organism evidence="8 9">
    <name type="scientific">Hypericibacter terrae</name>
    <dbReference type="NCBI Taxonomy" id="2602015"/>
    <lineage>
        <taxon>Bacteria</taxon>
        <taxon>Pseudomonadati</taxon>
        <taxon>Pseudomonadota</taxon>
        <taxon>Alphaproteobacteria</taxon>
        <taxon>Rhodospirillales</taxon>
        <taxon>Dongiaceae</taxon>
        <taxon>Hypericibacter</taxon>
    </lineage>
</organism>
<accession>A0A5J6MRD9</accession>
<dbReference type="Proteomes" id="UP000326202">
    <property type="component" value="Chromosome"/>
</dbReference>
<dbReference type="GO" id="GO:0016020">
    <property type="term" value="C:membrane"/>
    <property type="evidence" value="ECO:0007669"/>
    <property type="project" value="UniProtKB-SubCell"/>
</dbReference>
<feature type="domain" description="EamA" evidence="7">
    <location>
        <begin position="8"/>
        <end position="139"/>
    </location>
</feature>
<evidence type="ECO:0000256" key="5">
    <source>
        <dbReference type="ARBA" id="ARBA00023136"/>
    </source>
</evidence>
<comment type="similarity">
    <text evidence="2">Belongs to the drug/metabolite transporter (DMT) superfamily. 10 TMS drug/metabolite exporter (DME) (TC 2.A.7.3) family.</text>
</comment>
<reference evidence="8 9" key="1">
    <citation type="submission" date="2019-08" db="EMBL/GenBank/DDBJ databases">
        <title>Hyperibacter terrae gen. nov., sp. nov. and Hyperibacter viscosus sp. nov., two new members in the family Rhodospirillaceae isolated from the rhizosphere of Hypericum perforatum.</title>
        <authorList>
            <person name="Noviana Z."/>
        </authorList>
    </citation>
    <scope>NUCLEOTIDE SEQUENCE [LARGE SCALE GENOMIC DNA]</scope>
    <source>
        <strain evidence="8 9">R5913</strain>
    </source>
</reference>
<dbReference type="PANTHER" id="PTHR22911">
    <property type="entry name" value="ACYL-MALONYL CONDENSING ENZYME-RELATED"/>
    <property type="match status" value="1"/>
</dbReference>
<protein>
    <submittedName>
        <fullName evidence="8">Membrane protein</fullName>
    </submittedName>
</protein>
<keyword evidence="9" id="KW-1185">Reference proteome</keyword>
<comment type="subcellular location">
    <subcellularLocation>
        <location evidence="1">Membrane</location>
        <topology evidence="1">Multi-pass membrane protein</topology>
    </subcellularLocation>
</comment>
<keyword evidence="4 6" id="KW-1133">Transmembrane helix</keyword>
<gene>
    <name evidence="8" type="ORF">FRZ44_50760</name>
</gene>
<feature type="transmembrane region" description="Helical" evidence="6">
    <location>
        <begin position="207"/>
        <end position="225"/>
    </location>
</feature>
<evidence type="ECO:0000313" key="9">
    <source>
        <dbReference type="Proteomes" id="UP000326202"/>
    </source>
</evidence>
<dbReference type="EMBL" id="CP042906">
    <property type="protein sequence ID" value="QEX19761.1"/>
    <property type="molecule type" value="Genomic_DNA"/>
</dbReference>
<evidence type="ECO:0000256" key="3">
    <source>
        <dbReference type="ARBA" id="ARBA00022692"/>
    </source>
</evidence>
<dbReference type="KEGG" id="htq:FRZ44_50760"/>
<feature type="transmembrane region" description="Helical" evidence="6">
    <location>
        <begin position="237"/>
        <end position="255"/>
    </location>
</feature>
<evidence type="ECO:0000313" key="8">
    <source>
        <dbReference type="EMBL" id="QEX19761.1"/>
    </source>
</evidence>
<feature type="transmembrane region" description="Helical" evidence="6">
    <location>
        <begin position="12"/>
        <end position="31"/>
    </location>
</feature>
<evidence type="ECO:0000256" key="4">
    <source>
        <dbReference type="ARBA" id="ARBA00022989"/>
    </source>
</evidence>
<name>A0A5J6MRD9_9PROT</name>
<dbReference type="Pfam" id="PF00892">
    <property type="entry name" value="EamA"/>
    <property type="match status" value="2"/>
</dbReference>
<evidence type="ECO:0000256" key="2">
    <source>
        <dbReference type="ARBA" id="ARBA00009853"/>
    </source>
</evidence>
<dbReference type="PANTHER" id="PTHR22911:SF6">
    <property type="entry name" value="SOLUTE CARRIER FAMILY 35 MEMBER G1"/>
    <property type="match status" value="1"/>
</dbReference>
<dbReference type="Gene3D" id="1.10.3730.20">
    <property type="match status" value="1"/>
</dbReference>
<evidence type="ECO:0000256" key="6">
    <source>
        <dbReference type="SAM" id="Phobius"/>
    </source>
</evidence>
<feature type="domain" description="EamA" evidence="7">
    <location>
        <begin position="148"/>
        <end position="277"/>
    </location>
</feature>
<sequence length="302" mass="33100">MALSGNLRGALWMIGSGVIFTFMAIAIKLLGHRLDSFQIAFFRCLIGFIAILPLVAAYGIEVLQTRSLKIHALRGLFGLIAMFASYYAIARIPLASYTALSFTKPLFSTILAVVILHEIVRWRRWSATAVGFIGVLVMVRPGAETFNSAALFALADSLSIAFLVTLIKRLPPGETPLGMMFYFGVFSTIAALPPALYVWQWPTTAEWGLLVFIGILGALSQSFWIRAYRAGEASIVAPFDYLRLLFAGIAGYLAFAETVDLWTVLGAAIIVVSTVYIARREARLPRAQAKARIEAKAVEEAR</sequence>
<dbReference type="InterPro" id="IPR037185">
    <property type="entry name" value="EmrE-like"/>
</dbReference>
<feature type="transmembrane region" description="Helical" evidence="6">
    <location>
        <begin position="149"/>
        <end position="167"/>
    </location>
</feature>